<reference evidence="1" key="1">
    <citation type="submission" date="2023-07" db="EMBL/GenBank/DDBJ databases">
        <authorList>
            <person name="Ivanov I."/>
            <person name="Teneva D."/>
            <person name="Stoikov I."/>
        </authorList>
    </citation>
    <scope>NUCLEOTIDE SEQUENCE</scope>
    <source>
        <strain evidence="1">4475</strain>
    </source>
</reference>
<gene>
    <name evidence="1" type="ORF">BSPP4475_08285</name>
</gene>
<name>A0AA48M6U1_9BACL</name>
<sequence length="311" mass="35698">MNRVDIAGIKRALWESDKVREKIARDYDFNEEPRDQEHFASMLIGALKQEVKVVERAVENKEVFEAAVRAIGSNSRPWSTFISKEQELRAVLEDYDPFRVCKKDLTNLAKTLKTFFPGLTSSNDAQAVIMWAKKLTQYDSFYNDVILKVAKAFREECKAVTGADLRNEDLLICICGFFANPSSKRLKELGVSLGPIEDLKFNGMKYPLASEFMRNLGWNGFKPDRHIKRLLAYWFDPNTEGNSEKIALFEHLLGRKNKELREFIMFSLLGQQVSPEGMKYSEVDNLIWATGAYLIKKGEEAQYPRFIVNGP</sequence>
<accession>A0AA48M6U1</accession>
<evidence type="ECO:0000313" key="2">
    <source>
        <dbReference type="Proteomes" id="UP001189619"/>
    </source>
</evidence>
<organism evidence="1 2">
    <name type="scientific">Brevibacillus aydinogluensis</name>
    <dbReference type="NCBI Taxonomy" id="927786"/>
    <lineage>
        <taxon>Bacteria</taxon>
        <taxon>Bacillati</taxon>
        <taxon>Bacillota</taxon>
        <taxon>Bacilli</taxon>
        <taxon>Bacillales</taxon>
        <taxon>Paenibacillaceae</taxon>
        <taxon>Brevibacillus</taxon>
    </lineage>
</organism>
<dbReference type="AlphaFoldDB" id="A0AA48M6U1"/>
<dbReference type="RefSeq" id="WP_304415388.1">
    <property type="nucleotide sequence ID" value="NZ_OY569118.1"/>
</dbReference>
<dbReference type="Proteomes" id="UP001189619">
    <property type="component" value="Chromosome"/>
</dbReference>
<proteinExistence type="predicted"/>
<protein>
    <submittedName>
        <fullName evidence="1">Uncharacterized protein</fullName>
    </submittedName>
</protein>
<dbReference type="KEGG" id="bayd:BSPP4475_08285"/>
<keyword evidence="2" id="KW-1185">Reference proteome</keyword>
<evidence type="ECO:0000313" key="1">
    <source>
        <dbReference type="EMBL" id="CAJ1002310.1"/>
    </source>
</evidence>
<dbReference type="EMBL" id="OY569118">
    <property type="protein sequence ID" value="CAJ1002310.1"/>
    <property type="molecule type" value="Genomic_DNA"/>
</dbReference>